<protein>
    <submittedName>
        <fullName evidence="1">Uncharacterized protein</fullName>
    </submittedName>
</protein>
<dbReference type="EMBL" id="JACHBW010000021">
    <property type="protein sequence ID" value="MBB6105992.1"/>
    <property type="molecule type" value="Genomic_DNA"/>
</dbReference>
<name>A0A7W9U2S4_9BURK</name>
<reference evidence="1 2" key="1">
    <citation type="submission" date="2020-08" db="EMBL/GenBank/DDBJ databases">
        <title>Above-ground endophytic microbial communities from plants in different locations in the United States.</title>
        <authorList>
            <person name="Frank C."/>
        </authorList>
    </citation>
    <scope>NUCLEOTIDE SEQUENCE [LARGE SCALE GENOMIC DNA]</scope>
    <source>
        <strain evidence="1 2">WP4_2_2</strain>
    </source>
</reference>
<dbReference type="Proteomes" id="UP000571554">
    <property type="component" value="Unassembled WGS sequence"/>
</dbReference>
<accession>A0A7W9U2S4</accession>
<organism evidence="1 2">
    <name type="scientific">Paraburkholderia bannensis</name>
    <dbReference type="NCBI Taxonomy" id="765414"/>
    <lineage>
        <taxon>Bacteria</taxon>
        <taxon>Pseudomonadati</taxon>
        <taxon>Pseudomonadota</taxon>
        <taxon>Betaproteobacteria</taxon>
        <taxon>Burkholderiales</taxon>
        <taxon>Burkholderiaceae</taxon>
        <taxon>Paraburkholderia</taxon>
    </lineage>
</organism>
<gene>
    <name evidence="1" type="ORF">F4827_005862</name>
</gene>
<evidence type="ECO:0000313" key="2">
    <source>
        <dbReference type="Proteomes" id="UP000571554"/>
    </source>
</evidence>
<evidence type="ECO:0000313" key="1">
    <source>
        <dbReference type="EMBL" id="MBB6105992.1"/>
    </source>
</evidence>
<dbReference type="AlphaFoldDB" id="A0A7W9U2S4"/>
<comment type="caution">
    <text evidence="1">The sequence shown here is derived from an EMBL/GenBank/DDBJ whole genome shotgun (WGS) entry which is preliminary data.</text>
</comment>
<proteinExistence type="predicted"/>
<dbReference type="RefSeq" id="WP_183730340.1">
    <property type="nucleotide sequence ID" value="NZ_JACHBW010000021.1"/>
</dbReference>
<sequence>MKKYSLARLQHRSPGICGTHSAASQHSIRAHFIRLFGRFQRIHDASNLDRLICLIKTLNAFSVSRKFLAMGIQAVTVPFRGICRVFHLTNKVINRKLKTGFPLHFLSTSIKYEKNHGKNCFCMVHGKKIRVHLPRANSRVAD</sequence>
<keyword evidence="2" id="KW-1185">Reference proteome</keyword>